<sequence>VKSTHDGSQFCTKVSLDTSSISIQMVQEVSKVEGGPFAGRSHRGWPLPGQARDNRVPLPLPFGYFSPRARIFTFDCLCLRSVYYMWRITGDQQWQDRGWRMFTSWMEACTTTYGFADLAQVDSWPPQLSDKQESFRKAETDIFFLVEQIQILLSIIFRAGISLVR</sequence>
<dbReference type="PANTHER" id="PTHR11742:SF103">
    <property type="entry name" value="ENDOPLASMIC RETICULUM MANNOSIDASE MNL2-RELATED"/>
    <property type="match status" value="1"/>
</dbReference>
<dbReference type="OrthoDB" id="8118055at2759"/>
<dbReference type="PANTHER" id="PTHR11742">
    <property type="entry name" value="MANNOSYL-OLIGOSACCHARIDE ALPHA-1,2-MANNOSIDASE-RELATED"/>
    <property type="match status" value="1"/>
</dbReference>
<dbReference type="InterPro" id="IPR012341">
    <property type="entry name" value="6hp_glycosidase-like_sf"/>
</dbReference>
<dbReference type="GO" id="GO:0036503">
    <property type="term" value="P:ERAD pathway"/>
    <property type="evidence" value="ECO:0007669"/>
    <property type="project" value="UniProtKB-ARBA"/>
</dbReference>
<evidence type="ECO:0000313" key="6">
    <source>
        <dbReference type="EMBL" id="KNZ62638.1"/>
    </source>
</evidence>
<dbReference type="STRING" id="27349.A0A0L6VPJ6"/>
<evidence type="ECO:0000256" key="2">
    <source>
        <dbReference type="ARBA" id="ARBA00004922"/>
    </source>
</evidence>
<name>A0A0L6VPJ6_9BASI</name>
<dbReference type="VEuPathDB" id="FungiDB:VP01_1243g2"/>
<evidence type="ECO:0000256" key="5">
    <source>
        <dbReference type="ARBA" id="ARBA00023157"/>
    </source>
</evidence>
<comment type="cofactor">
    <cofactor evidence="1">
        <name>Ca(2+)</name>
        <dbReference type="ChEBI" id="CHEBI:29108"/>
    </cofactor>
</comment>
<dbReference type="Proteomes" id="UP000037035">
    <property type="component" value="Unassembled WGS sequence"/>
</dbReference>
<evidence type="ECO:0000313" key="7">
    <source>
        <dbReference type="Proteomes" id="UP000037035"/>
    </source>
</evidence>
<keyword evidence="7" id="KW-1185">Reference proteome</keyword>
<organism evidence="6 7">
    <name type="scientific">Puccinia sorghi</name>
    <dbReference type="NCBI Taxonomy" id="27349"/>
    <lineage>
        <taxon>Eukaryota</taxon>
        <taxon>Fungi</taxon>
        <taxon>Dikarya</taxon>
        <taxon>Basidiomycota</taxon>
        <taxon>Pucciniomycotina</taxon>
        <taxon>Pucciniomycetes</taxon>
        <taxon>Pucciniales</taxon>
        <taxon>Pucciniaceae</taxon>
        <taxon>Puccinia</taxon>
    </lineage>
</organism>
<comment type="caution">
    <text evidence="6">The sequence shown here is derived from an EMBL/GenBank/DDBJ whole genome shotgun (WGS) entry which is preliminary data.</text>
</comment>
<feature type="non-terminal residue" evidence="6">
    <location>
        <position position="1"/>
    </location>
</feature>
<dbReference type="Pfam" id="PF01532">
    <property type="entry name" value="Glyco_hydro_47"/>
    <property type="match status" value="1"/>
</dbReference>
<accession>A0A0L6VPJ6</accession>
<comment type="similarity">
    <text evidence="3">Belongs to the glycosyl hydrolase 47 family.</text>
</comment>
<evidence type="ECO:0000256" key="3">
    <source>
        <dbReference type="ARBA" id="ARBA00007658"/>
    </source>
</evidence>
<dbReference type="InterPro" id="IPR036026">
    <property type="entry name" value="Seven-hairpin_glycosidases"/>
</dbReference>
<dbReference type="Gene3D" id="1.50.10.10">
    <property type="match status" value="1"/>
</dbReference>
<dbReference type="GO" id="GO:0004571">
    <property type="term" value="F:mannosyl-oligosaccharide 1,2-alpha-mannosidase activity"/>
    <property type="evidence" value="ECO:0007669"/>
    <property type="project" value="InterPro"/>
</dbReference>
<keyword evidence="4" id="KW-0378">Hydrolase</keyword>
<proteinExistence type="inferred from homology"/>
<dbReference type="EMBL" id="LAVV01002710">
    <property type="protein sequence ID" value="KNZ62638.1"/>
    <property type="molecule type" value="Genomic_DNA"/>
</dbReference>
<dbReference type="GO" id="GO:0005509">
    <property type="term" value="F:calcium ion binding"/>
    <property type="evidence" value="ECO:0007669"/>
    <property type="project" value="InterPro"/>
</dbReference>
<dbReference type="InterPro" id="IPR001382">
    <property type="entry name" value="Glyco_hydro_47"/>
</dbReference>
<evidence type="ECO:0000256" key="1">
    <source>
        <dbReference type="ARBA" id="ARBA00001913"/>
    </source>
</evidence>
<dbReference type="GO" id="GO:0005783">
    <property type="term" value="C:endoplasmic reticulum"/>
    <property type="evidence" value="ECO:0007669"/>
    <property type="project" value="TreeGrafter"/>
</dbReference>
<dbReference type="GO" id="GO:0016020">
    <property type="term" value="C:membrane"/>
    <property type="evidence" value="ECO:0007669"/>
    <property type="project" value="InterPro"/>
</dbReference>
<reference evidence="6 7" key="1">
    <citation type="submission" date="2015-08" db="EMBL/GenBank/DDBJ databases">
        <title>Next Generation Sequencing and Analysis of the Genome of Puccinia sorghi L Schw, the Causal Agent of Maize Common Rust.</title>
        <authorList>
            <person name="Rochi L."/>
            <person name="Burguener G."/>
            <person name="Darino M."/>
            <person name="Turjanski A."/>
            <person name="Kreff E."/>
            <person name="Dieguez M.J."/>
            <person name="Sacco F."/>
        </authorList>
    </citation>
    <scope>NUCLEOTIDE SEQUENCE [LARGE SCALE GENOMIC DNA]</scope>
    <source>
        <strain evidence="6 7">RO10H11247</strain>
    </source>
</reference>
<keyword evidence="5" id="KW-1015">Disulfide bond</keyword>
<dbReference type="AlphaFoldDB" id="A0A0L6VPJ6"/>
<gene>
    <name evidence="6" type="ORF">VP01_1243g2</name>
</gene>
<dbReference type="SUPFAM" id="SSF48225">
    <property type="entry name" value="Seven-hairpin glycosidases"/>
    <property type="match status" value="1"/>
</dbReference>
<comment type="pathway">
    <text evidence="2">Protein modification; protein glycosylation.</text>
</comment>
<dbReference type="GO" id="GO:0005975">
    <property type="term" value="P:carbohydrate metabolic process"/>
    <property type="evidence" value="ECO:0007669"/>
    <property type="project" value="InterPro"/>
</dbReference>
<protein>
    <submittedName>
        <fullName evidence="6">Uncharacterized protein</fullName>
    </submittedName>
</protein>
<evidence type="ECO:0000256" key="4">
    <source>
        <dbReference type="ARBA" id="ARBA00022801"/>
    </source>
</evidence>
<dbReference type="InterPro" id="IPR050749">
    <property type="entry name" value="Glycosyl_Hydrolase_47"/>
</dbReference>